<evidence type="ECO:0000259" key="12">
    <source>
        <dbReference type="PROSITE" id="PS51684"/>
    </source>
</evidence>
<keyword evidence="4 11" id="KW-0808">Transferase</keyword>
<dbReference type="GO" id="GO:0005759">
    <property type="term" value="C:mitochondrial matrix"/>
    <property type="evidence" value="ECO:0007669"/>
    <property type="project" value="UniProtKB-SubCell"/>
</dbReference>
<dbReference type="PANTHER" id="PTHR23245:SF36">
    <property type="entry name" value="TRNA (GUANINE(37)-N1)-METHYLTRANSFERASE"/>
    <property type="match status" value="1"/>
</dbReference>
<keyword evidence="3 11" id="KW-0489">Methyltransferase</keyword>
<feature type="binding site" evidence="11">
    <location>
        <begin position="325"/>
        <end position="326"/>
    </location>
    <ligand>
        <name>S-adenosyl-L-methionine</name>
        <dbReference type="ChEBI" id="CHEBI:59789"/>
    </ligand>
</feature>
<dbReference type="InterPro" id="IPR056743">
    <property type="entry name" value="TRM5-TYW2-like_MTfase"/>
</dbReference>
<accession>A0A7R9HZZ0</accession>
<evidence type="ECO:0000256" key="3">
    <source>
        <dbReference type="ARBA" id="ARBA00022603"/>
    </source>
</evidence>
<evidence type="ECO:0000256" key="7">
    <source>
        <dbReference type="ARBA" id="ARBA00023128"/>
    </source>
</evidence>
<dbReference type="GO" id="GO:0002939">
    <property type="term" value="P:tRNA N1-guanine methylation"/>
    <property type="evidence" value="ECO:0007669"/>
    <property type="project" value="TreeGrafter"/>
</dbReference>
<evidence type="ECO:0000256" key="9">
    <source>
        <dbReference type="ARBA" id="ARBA00045951"/>
    </source>
</evidence>
<dbReference type="Pfam" id="PF02475">
    <property type="entry name" value="TRM5-TYW2_MTfase"/>
    <property type="match status" value="1"/>
</dbReference>
<dbReference type="Pfam" id="PF15679">
    <property type="entry name" value="DUF4665"/>
    <property type="match status" value="1"/>
</dbReference>
<comment type="caution">
    <text evidence="11">Lacks conserved residue(s) required for the propagation of feature annotation.</text>
</comment>
<evidence type="ECO:0000256" key="8">
    <source>
        <dbReference type="ARBA" id="ARBA00023242"/>
    </source>
</evidence>
<evidence type="ECO:0000256" key="5">
    <source>
        <dbReference type="ARBA" id="ARBA00022691"/>
    </source>
</evidence>
<evidence type="ECO:0000256" key="1">
    <source>
        <dbReference type="ARBA" id="ARBA00009775"/>
    </source>
</evidence>
<dbReference type="InterPro" id="IPR025792">
    <property type="entry name" value="tRNA_Gua_MeTrfase_euk"/>
</dbReference>
<keyword evidence="7 11" id="KW-0496">Mitochondrion</keyword>
<dbReference type="HAMAP" id="MF_03152">
    <property type="entry name" value="TRM5"/>
    <property type="match status" value="1"/>
</dbReference>
<evidence type="ECO:0000256" key="4">
    <source>
        <dbReference type="ARBA" id="ARBA00022679"/>
    </source>
</evidence>
<dbReference type="PANTHER" id="PTHR23245">
    <property type="entry name" value="TRNA METHYLTRANSFERASE"/>
    <property type="match status" value="1"/>
</dbReference>
<comment type="function">
    <text evidence="9">Involved in mitochondrial tRNA methylation. Specifically methylates the N1 position of guanosine-37 in various tRNAs. Methylation is not dependent on the nature of the nucleoside 5' of the target nucleoside. This is the first step in the biosynthesis of wybutosine (yW), a modified base adjacent to the anticodon of tRNAs and required for accurate decoding.</text>
</comment>
<dbReference type="Gene3D" id="3.30.300.110">
    <property type="entry name" value="Met-10+ protein-like domains"/>
    <property type="match status" value="1"/>
</dbReference>
<dbReference type="EC" id="2.1.1.228" evidence="11"/>
<evidence type="ECO:0000256" key="2">
    <source>
        <dbReference type="ARBA" id="ARBA00022490"/>
    </source>
</evidence>
<dbReference type="PROSITE" id="PS51684">
    <property type="entry name" value="SAM_MT_TRM5_TYW2"/>
    <property type="match status" value="1"/>
</dbReference>
<dbReference type="SUPFAM" id="SSF53335">
    <property type="entry name" value="S-adenosyl-L-methionine-dependent methyltransferases"/>
    <property type="match status" value="1"/>
</dbReference>
<dbReference type="AlphaFoldDB" id="A0A7R9HZZ0"/>
<comment type="similarity">
    <text evidence="1">Belongs to the class I-like SAM-binding methyltransferase superfamily. TRM5/TYW2 family.</text>
</comment>
<gene>
    <name evidence="13" type="ORF">TBIB3V08_LOCUS4753</name>
</gene>
<keyword evidence="5 11" id="KW-0949">S-adenosyl-L-methionine</keyword>
<comment type="function">
    <text evidence="11">Specifically methylates the N1 position of guanosine-37 in various cytoplasmic and mitochondrial tRNAs. Methylation is not dependent on the nature of the nucleoside 5' of the target nucleoside. This is the first step in the biosynthesis of wybutosine (yW), a modified base adjacent to the anticodon of tRNAs and required for accurate decoding.</text>
</comment>
<feature type="binding site" evidence="11">
    <location>
        <position position="276"/>
    </location>
    <ligand>
        <name>S-adenosyl-L-methionine</name>
        <dbReference type="ChEBI" id="CHEBI:59789"/>
    </ligand>
</feature>
<evidence type="ECO:0000256" key="10">
    <source>
        <dbReference type="ARBA" id="ARBA00047783"/>
    </source>
</evidence>
<comment type="catalytic activity">
    <reaction evidence="10 11">
        <text>guanosine(37) in tRNA + S-adenosyl-L-methionine = N(1)-methylguanosine(37) in tRNA + S-adenosyl-L-homocysteine + H(+)</text>
        <dbReference type="Rhea" id="RHEA:36899"/>
        <dbReference type="Rhea" id="RHEA-COMP:10145"/>
        <dbReference type="Rhea" id="RHEA-COMP:10147"/>
        <dbReference type="ChEBI" id="CHEBI:15378"/>
        <dbReference type="ChEBI" id="CHEBI:57856"/>
        <dbReference type="ChEBI" id="CHEBI:59789"/>
        <dbReference type="ChEBI" id="CHEBI:73542"/>
        <dbReference type="ChEBI" id="CHEBI:74269"/>
        <dbReference type="EC" id="2.1.1.228"/>
    </reaction>
</comment>
<keyword evidence="8 11" id="KW-0539">Nucleus</keyword>
<dbReference type="FunFam" id="3.30.300.110:FF:000001">
    <property type="entry name" value="tRNA (guanine(37)-N1)-methyltransferase"/>
    <property type="match status" value="1"/>
</dbReference>
<comment type="similarity">
    <text evidence="11">Belongs to the TRM5 / TYW2 family.</text>
</comment>
<evidence type="ECO:0000256" key="6">
    <source>
        <dbReference type="ARBA" id="ARBA00022694"/>
    </source>
</evidence>
<dbReference type="InterPro" id="IPR056744">
    <property type="entry name" value="TRM5/TYW2-like_N"/>
</dbReference>
<comment type="subcellular location">
    <subcellularLocation>
        <location evidence="11">Mitochondrion matrix</location>
    </subcellularLocation>
    <subcellularLocation>
        <location evidence="11">Nucleus</location>
    </subcellularLocation>
    <subcellularLocation>
        <location evidence="11">Cytoplasm</location>
    </subcellularLocation>
    <text evidence="11">Predominantly in the mitochondria and in the nucleus.</text>
</comment>
<proteinExistence type="inferred from homology"/>
<dbReference type="Pfam" id="PF25133">
    <property type="entry name" value="TYW2_N_2"/>
    <property type="match status" value="1"/>
</dbReference>
<evidence type="ECO:0000313" key="13">
    <source>
        <dbReference type="EMBL" id="CAD7442316.1"/>
    </source>
</evidence>
<evidence type="ECO:0000256" key="11">
    <source>
        <dbReference type="HAMAP-Rule" id="MF_03152"/>
    </source>
</evidence>
<organism evidence="13">
    <name type="scientific">Timema bartmani</name>
    <dbReference type="NCBI Taxonomy" id="61472"/>
    <lineage>
        <taxon>Eukaryota</taxon>
        <taxon>Metazoa</taxon>
        <taxon>Ecdysozoa</taxon>
        <taxon>Arthropoda</taxon>
        <taxon>Hexapoda</taxon>
        <taxon>Insecta</taxon>
        <taxon>Pterygota</taxon>
        <taxon>Neoptera</taxon>
        <taxon>Polyneoptera</taxon>
        <taxon>Phasmatodea</taxon>
        <taxon>Timematodea</taxon>
        <taxon>Timematoidea</taxon>
        <taxon>Timematidae</taxon>
        <taxon>Timema</taxon>
    </lineage>
</organism>
<dbReference type="Gene3D" id="3.40.50.150">
    <property type="entry name" value="Vaccinia Virus protein VP39"/>
    <property type="match status" value="2"/>
</dbReference>
<reference evidence="13" key="1">
    <citation type="submission" date="2020-11" db="EMBL/GenBank/DDBJ databases">
        <authorList>
            <person name="Tran Van P."/>
        </authorList>
    </citation>
    <scope>NUCLEOTIDE SEQUENCE</scope>
</reference>
<keyword evidence="2 11" id="KW-0963">Cytoplasm</keyword>
<dbReference type="GO" id="GO:0005634">
    <property type="term" value="C:nucleus"/>
    <property type="evidence" value="ECO:0007669"/>
    <property type="project" value="UniProtKB-SubCell"/>
</dbReference>
<dbReference type="InterPro" id="IPR030382">
    <property type="entry name" value="MeTrfase_TRM5/TYW2"/>
</dbReference>
<name>A0A7R9HZZ0_9NEOP</name>
<protein>
    <recommendedName>
        <fullName evidence="11">tRNA (guanine(37)-N1)-methyltransferase</fullName>
        <ecNumber evidence="11">2.1.1.228</ecNumber>
    </recommendedName>
    <alternativeName>
        <fullName evidence="11">M1G-methyltransferase</fullName>
    </alternativeName>
    <alternativeName>
        <fullName evidence="11">tRNA [GM37] methyltransferase</fullName>
    </alternativeName>
    <alternativeName>
        <fullName evidence="11">tRNA methyltransferase 5 homolog</fullName>
    </alternativeName>
</protein>
<feature type="binding site" evidence="11">
    <location>
        <position position="357"/>
    </location>
    <ligand>
        <name>S-adenosyl-L-methionine</name>
        <dbReference type="ChEBI" id="CHEBI:59789"/>
    </ligand>
</feature>
<comment type="subunit">
    <text evidence="11">Monomer.</text>
</comment>
<dbReference type="EMBL" id="OD565661">
    <property type="protein sequence ID" value="CAD7442316.1"/>
    <property type="molecule type" value="Genomic_DNA"/>
</dbReference>
<keyword evidence="6 11" id="KW-0819">tRNA processing</keyword>
<dbReference type="GO" id="GO:0042254">
    <property type="term" value="P:ribosome biogenesis"/>
    <property type="evidence" value="ECO:0007669"/>
    <property type="project" value="InterPro"/>
</dbReference>
<dbReference type="GO" id="GO:0052906">
    <property type="term" value="F:tRNA (guanine(37)-N1)-methyltransferase activity"/>
    <property type="evidence" value="ECO:0007669"/>
    <property type="project" value="UniProtKB-UniRule"/>
</dbReference>
<sequence length="581" mass="66149">MVSQLDFTRAAMCTLCGSFVGTSQMGAEPWRRNSSRLLLPPLSVRGMKKLDRTMFIKQISVPWLEIDACKVGKAMKNLKKYVLKFEKFKSLQTIAPSTNELVTINEERPAISNPLTENNTKKKLILNPLLVISFNSLDENHRIELENINISKENLHFSELTLTYDNWGAVEVLKSILPEDQDSVTSYSLIGHIAHVNLRSHVLDYKSVIGEVLLDKVKGVKTVVNKIDIIDSKYRNFQMEILCGENNMIVEVRENHCIYTFDFSLVYWNPRLCTEHERIVEMLKEGDILYDVCAGVGPFAILQRKSAPNVERNKVSSYVQAYNKDARIFIENDVKNHILLSWQNVKYSESIMHITINLPAMAVTFLQSFVGLFTTEEMYAHVIKNYPIVHVYCFVKGDNPNAQAQKLVEENLGYYLTDNLKEIFLVRNVSTNKNMMRVSFVLNQNVLSGNTIGKCSTNLTEESPFEPSKKKFRLLRMGKQKGTNKHKAVKNVFKVAGAKSLKLKHKAKAVSGQLKKLNEMNRKKTEEVDGQLADIRTQLLQNVSSEGEKNNKKCAVIIKETKPDIEPVASETLTKLCEMQM</sequence>
<dbReference type="InterPro" id="IPR031389">
    <property type="entry name" value="RBIS"/>
</dbReference>
<dbReference type="GO" id="GO:0070901">
    <property type="term" value="P:mitochondrial tRNA methylation"/>
    <property type="evidence" value="ECO:0007669"/>
    <property type="project" value="TreeGrafter"/>
</dbReference>
<dbReference type="InterPro" id="IPR029063">
    <property type="entry name" value="SAM-dependent_MTases_sf"/>
</dbReference>
<feature type="domain" description="SAM-dependent methyltransferase TRM5/TYW2-type" evidence="12">
    <location>
        <begin position="187"/>
        <end position="444"/>
    </location>
</feature>